<reference evidence="1" key="1">
    <citation type="journal article" date="2020" name="New Phytol.">
        <title>Comparative genomics reveals dynamic genome evolution in host specialist ectomycorrhizal fungi.</title>
        <authorList>
            <person name="Lofgren L.A."/>
            <person name="Nguyen N.H."/>
            <person name="Vilgalys R."/>
            <person name="Ruytinx J."/>
            <person name="Liao H.L."/>
            <person name="Branco S."/>
            <person name="Kuo A."/>
            <person name="LaButti K."/>
            <person name="Lipzen A."/>
            <person name="Andreopoulos W."/>
            <person name="Pangilinan J."/>
            <person name="Riley R."/>
            <person name="Hundley H."/>
            <person name="Na H."/>
            <person name="Barry K."/>
            <person name="Grigoriev I.V."/>
            <person name="Stajich J.E."/>
            <person name="Kennedy P.G."/>
        </authorList>
    </citation>
    <scope>NUCLEOTIDE SEQUENCE</scope>
    <source>
        <strain evidence="1">MN1</strain>
    </source>
</reference>
<sequence>MFVWICASLDAQEASTNDDLELEAIMMCVGPETWVVLILHTSNTPPFRNPSLRSDRGYDLNDFHLEYEKEGTGLRYTIGGSLSTIPTGRAVISRSLGLESGNGTTCYNYGFLVLPDLEYGPHSGQHWPTSCDLSPLKRTTSGSSTIVKVRTR</sequence>
<evidence type="ECO:0000313" key="1">
    <source>
        <dbReference type="EMBL" id="KAG1825497.1"/>
    </source>
</evidence>
<accession>A0A9P7ELI9</accession>
<dbReference type="GeneID" id="64626285"/>
<dbReference type="EMBL" id="JABBWG010000002">
    <property type="protein sequence ID" value="KAG1825497.1"/>
    <property type="molecule type" value="Genomic_DNA"/>
</dbReference>
<organism evidence="1 2">
    <name type="scientific">Suillus subaureus</name>
    <dbReference type="NCBI Taxonomy" id="48587"/>
    <lineage>
        <taxon>Eukaryota</taxon>
        <taxon>Fungi</taxon>
        <taxon>Dikarya</taxon>
        <taxon>Basidiomycota</taxon>
        <taxon>Agaricomycotina</taxon>
        <taxon>Agaricomycetes</taxon>
        <taxon>Agaricomycetidae</taxon>
        <taxon>Boletales</taxon>
        <taxon>Suillineae</taxon>
        <taxon>Suillaceae</taxon>
        <taxon>Suillus</taxon>
    </lineage>
</organism>
<dbReference type="RefSeq" id="XP_041198750.1">
    <property type="nucleotide sequence ID" value="XM_041332268.1"/>
</dbReference>
<evidence type="ECO:0000313" key="2">
    <source>
        <dbReference type="Proteomes" id="UP000807769"/>
    </source>
</evidence>
<gene>
    <name evidence="1" type="ORF">BJ212DRAFT_1294923</name>
</gene>
<proteinExistence type="predicted"/>
<protein>
    <submittedName>
        <fullName evidence="1">Uncharacterized protein</fullName>
    </submittedName>
</protein>
<comment type="caution">
    <text evidence="1">The sequence shown here is derived from an EMBL/GenBank/DDBJ whole genome shotgun (WGS) entry which is preliminary data.</text>
</comment>
<dbReference type="Proteomes" id="UP000807769">
    <property type="component" value="Unassembled WGS sequence"/>
</dbReference>
<name>A0A9P7ELI9_9AGAM</name>
<keyword evidence="2" id="KW-1185">Reference proteome</keyword>
<dbReference type="OrthoDB" id="10634936at2759"/>
<dbReference type="AlphaFoldDB" id="A0A9P7ELI9"/>